<dbReference type="Pfam" id="PF04024">
    <property type="entry name" value="PspC"/>
    <property type="match status" value="1"/>
</dbReference>
<keyword evidence="3 6" id="KW-0812">Transmembrane</keyword>
<feature type="domain" description="Phage shock protein PspC N-terminal" evidence="7">
    <location>
        <begin position="3"/>
        <end position="62"/>
    </location>
</feature>
<keyword evidence="2" id="KW-1003">Cell membrane</keyword>
<accession>A0A0F9PCV6</accession>
<evidence type="ECO:0000259" key="7">
    <source>
        <dbReference type="Pfam" id="PF04024"/>
    </source>
</evidence>
<dbReference type="AlphaFoldDB" id="A0A0F9PCV6"/>
<evidence type="ECO:0000256" key="6">
    <source>
        <dbReference type="SAM" id="Phobius"/>
    </source>
</evidence>
<dbReference type="InterPro" id="IPR007168">
    <property type="entry name" value="Phageshock_PspC_N"/>
</dbReference>
<comment type="caution">
    <text evidence="8">The sequence shown here is derived from an EMBL/GenBank/DDBJ whole genome shotgun (WGS) entry which is preliminary data.</text>
</comment>
<dbReference type="EMBL" id="LAZR01002469">
    <property type="protein sequence ID" value="KKN29660.1"/>
    <property type="molecule type" value="Genomic_DNA"/>
</dbReference>
<name>A0A0F9PCV6_9ZZZZ</name>
<dbReference type="PANTHER" id="PTHR33885:SF3">
    <property type="entry name" value="PHAGE SHOCK PROTEIN C"/>
    <property type="match status" value="1"/>
</dbReference>
<evidence type="ECO:0000313" key="8">
    <source>
        <dbReference type="EMBL" id="KKN29660.1"/>
    </source>
</evidence>
<dbReference type="GO" id="GO:0005886">
    <property type="term" value="C:plasma membrane"/>
    <property type="evidence" value="ECO:0007669"/>
    <property type="project" value="UniProtKB-SubCell"/>
</dbReference>
<evidence type="ECO:0000256" key="1">
    <source>
        <dbReference type="ARBA" id="ARBA00004162"/>
    </source>
</evidence>
<proteinExistence type="predicted"/>
<sequence>MAKKLYRSSKQRMVAGICGGLAEYFDMDVNIMRLLFVAISLLSVLFPMVIFYIIAWIIVPVEETPKKK</sequence>
<evidence type="ECO:0000256" key="5">
    <source>
        <dbReference type="ARBA" id="ARBA00023136"/>
    </source>
</evidence>
<evidence type="ECO:0000256" key="2">
    <source>
        <dbReference type="ARBA" id="ARBA00022475"/>
    </source>
</evidence>
<dbReference type="PANTHER" id="PTHR33885">
    <property type="entry name" value="PHAGE SHOCK PROTEIN C"/>
    <property type="match status" value="1"/>
</dbReference>
<dbReference type="InterPro" id="IPR052027">
    <property type="entry name" value="PspC"/>
</dbReference>
<comment type="subcellular location">
    <subcellularLocation>
        <location evidence="1">Cell membrane</location>
        <topology evidence="1">Single-pass membrane protein</topology>
    </subcellularLocation>
</comment>
<evidence type="ECO:0000256" key="3">
    <source>
        <dbReference type="ARBA" id="ARBA00022692"/>
    </source>
</evidence>
<gene>
    <name evidence="8" type="ORF">LCGC14_0841870</name>
</gene>
<evidence type="ECO:0000256" key="4">
    <source>
        <dbReference type="ARBA" id="ARBA00022989"/>
    </source>
</evidence>
<reference evidence="8" key="1">
    <citation type="journal article" date="2015" name="Nature">
        <title>Complex archaea that bridge the gap between prokaryotes and eukaryotes.</title>
        <authorList>
            <person name="Spang A."/>
            <person name="Saw J.H."/>
            <person name="Jorgensen S.L."/>
            <person name="Zaremba-Niedzwiedzka K."/>
            <person name="Martijn J."/>
            <person name="Lind A.E."/>
            <person name="van Eijk R."/>
            <person name="Schleper C."/>
            <person name="Guy L."/>
            <person name="Ettema T.J."/>
        </authorList>
    </citation>
    <scope>NUCLEOTIDE SEQUENCE</scope>
</reference>
<organism evidence="8">
    <name type="scientific">marine sediment metagenome</name>
    <dbReference type="NCBI Taxonomy" id="412755"/>
    <lineage>
        <taxon>unclassified sequences</taxon>
        <taxon>metagenomes</taxon>
        <taxon>ecological metagenomes</taxon>
    </lineage>
</organism>
<feature type="transmembrane region" description="Helical" evidence="6">
    <location>
        <begin position="34"/>
        <end position="59"/>
    </location>
</feature>
<keyword evidence="5 6" id="KW-0472">Membrane</keyword>
<protein>
    <recommendedName>
        <fullName evidence="7">Phage shock protein PspC N-terminal domain-containing protein</fullName>
    </recommendedName>
</protein>
<keyword evidence="4 6" id="KW-1133">Transmembrane helix</keyword>